<dbReference type="RefSeq" id="WP_138109784.1">
    <property type="nucleotide sequence ID" value="NZ_JRPR02000001.1"/>
</dbReference>
<organism evidence="1 2">
    <name type="scientific">Helicobacter jaachi</name>
    <dbReference type="NCBI Taxonomy" id="1677920"/>
    <lineage>
        <taxon>Bacteria</taxon>
        <taxon>Pseudomonadati</taxon>
        <taxon>Campylobacterota</taxon>
        <taxon>Epsilonproteobacteria</taxon>
        <taxon>Campylobacterales</taxon>
        <taxon>Helicobacteraceae</taxon>
        <taxon>Helicobacter</taxon>
    </lineage>
</organism>
<reference evidence="1 2" key="1">
    <citation type="journal article" date="2014" name="Genome Announc.">
        <title>Draft genome sequences of eight enterohepatic helicobacter species isolated from both laboratory and wild rodents.</title>
        <authorList>
            <person name="Sheh A."/>
            <person name="Shen Z."/>
            <person name="Fox J.G."/>
        </authorList>
    </citation>
    <scope>NUCLEOTIDE SEQUENCE [LARGE SCALE GENOMIC DNA]</scope>
    <source>
        <strain evidence="1 2">MIT 09-6949</strain>
    </source>
</reference>
<proteinExistence type="predicted"/>
<name>A0A4U8TBT0_9HELI</name>
<keyword evidence="2" id="KW-1185">Reference proteome</keyword>
<sequence length="68" mass="7821">MPTSIALLLQKYILKITNGRLNTSKNSEVRVFERVMRLKISICKCTLSGCVAEILRLKRLRHMENTTS</sequence>
<dbReference type="Proteomes" id="UP000029733">
    <property type="component" value="Unassembled WGS sequence"/>
</dbReference>
<accession>A0A4U8TBT0</accession>
<evidence type="ECO:0000313" key="2">
    <source>
        <dbReference type="Proteomes" id="UP000029733"/>
    </source>
</evidence>
<dbReference type="AlphaFoldDB" id="A0A4U8TBT0"/>
<dbReference type="EMBL" id="JRPR02000001">
    <property type="protein sequence ID" value="TLD97396.1"/>
    <property type="molecule type" value="Genomic_DNA"/>
</dbReference>
<comment type="caution">
    <text evidence="1">The sequence shown here is derived from an EMBL/GenBank/DDBJ whole genome shotgun (WGS) entry which is preliminary data.</text>
</comment>
<gene>
    <name evidence="1" type="ORF">LS71_001195</name>
</gene>
<evidence type="ECO:0000313" key="1">
    <source>
        <dbReference type="EMBL" id="TLD97396.1"/>
    </source>
</evidence>
<protein>
    <submittedName>
        <fullName evidence="1">Uncharacterized protein</fullName>
    </submittedName>
</protein>